<keyword evidence="2" id="KW-0520">NAD</keyword>
<comment type="caution">
    <text evidence="5">The sequence shown here is derived from an EMBL/GenBank/DDBJ whole genome shotgun (WGS) entry which is preliminary data.</text>
</comment>
<reference evidence="5 6" key="1">
    <citation type="submission" date="2021-05" db="EMBL/GenBank/DDBJ databases">
        <title>Petroleum and Energy Research Collection (APPE): ex situ preservation of microbial diversity associated with the oil industry and exploitation of its biotechnological potential.</title>
        <authorList>
            <person name="Paixao C.T.M."/>
            <person name="Gomes M.B."/>
            <person name="Oliveira V.M."/>
        </authorList>
    </citation>
    <scope>NUCLEOTIDE SEQUENCE [LARGE SCALE GENOMIC DNA]</scope>
    <source>
        <strain evidence="5 6">LIT2</strain>
    </source>
</reference>
<dbReference type="Pfam" id="PF14833">
    <property type="entry name" value="NAD_binding_11"/>
    <property type="match status" value="1"/>
</dbReference>
<keyword evidence="6" id="KW-1185">Reference proteome</keyword>
<sequence length="300" mass="30979">MPRLRLGFVGIGLMGEPMVRRLLGAGFTVSVWNRTPAKAEALAGAGAEVAATLGELVDNVDVVMLCLANTTVVETVVFGGDGVASRARADQTLIDFSSSDPQATREFARRLHETCGTTWIDAPVSGGVAGAEAGSLAIMCGGDAPRIEALTPVFAPLAARVTRMGPVGSGQVTKVCNQMIVGCNALVVAEMMALARASGVDAERLPEALAGGFADSTPFRILAPRMAAGTFEAPAWHVRTLLKDLDMAVEQGRRCASATPMTGLADQLLRQHAGQGFADADPATLILRYAGGSPATESAS</sequence>
<dbReference type="RefSeq" id="WP_224421161.1">
    <property type="nucleotide sequence ID" value="NZ_JAGXFD010000001.1"/>
</dbReference>
<dbReference type="PIRSF" id="PIRSF000103">
    <property type="entry name" value="HIBADH"/>
    <property type="match status" value="1"/>
</dbReference>
<dbReference type="Gene3D" id="1.10.1040.10">
    <property type="entry name" value="N-(1-d-carboxylethyl)-l-norvaline Dehydrogenase, domain 2"/>
    <property type="match status" value="1"/>
</dbReference>
<dbReference type="InterPro" id="IPR015815">
    <property type="entry name" value="HIBADH-related"/>
</dbReference>
<dbReference type="Proteomes" id="UP001319883">
    <property type="component" value="Unassembled WGS sequence"/>
</dbReference>
<evidence type="ECO:0000259" key="4">
    <source>
        <dbReference type="Pfam" id="PF14833"/>
    </source>
</evidence>
<evidence type="ECO:0000313" key="5">
    <source>
        <dbReference type="EMBL" id="MBZ9568622.1"/>
    </source>
</evidence>
<proteinExistence type="predicted"/>
<accession>A0ABS7X143</accession>
<dbReference type="Pfam" id="PF03446">
    <property type="entry name" value="NAD_binding_2"/>
    <property type="match status" value="1"/>
</dbReference>
<dbReference type="InterPro" id="IPR013328">
    <property type="entry name" value="6PGD_dom2"/>
</dbReference>
<dbReference type="PANTHER" id="PTHR43060:SF15">
    <property type="entry name" value="3-HYDROXYISOBUTYRATE DEHYDROGENASE-LIKE 1, MITOCHONDRIAL-RELATED"/>
    <property type="match status" value="1"/>
</dbReference>
<dbReference type="InterPro" id="IPR036291">
    <property type="entry name" value="NAD(P)-bd_dom_sf"/>
</dbReference>
<feature type="domain" description="3-hydroxyisobutyrate dehydrogenase-like NAD-binding" evidence="4">
    <location>
        <begin position="168"/>
        <end position="286"/>
    </location>
</feature>
<dbReference type="EMBL" id="JAGXFD010000001">
    <property type="protein sequence ID" value="MBZ9568622.1"/>
    <property type="molecule type" value="Genomic_DNA"/>
</dbReference>
<dbReference type="SUPFAM" id="SSF48179">
    <property type="entry name" value="6-phosphogluconate dehydrogenase C-terminal domain-like"/>
    <property type="match status" value="1"/>
</dbReference>
<gene>
    <name evidence="5" type="ORF">KGQ91_13170</name>
</gene>
<dbReference type="InterPro" id="IPR006115">
    <property type="entry name" value="6PGDH_NADP-bd"/>
</dbReference>
<keyword evidence="1" id="KW-0560">Oxidoreductase</keyword>
<evidence type="ECO:0000256" key="1">
    <source>
        <dbReference type="ARBA" id="ARBA00023002"/>
    </source>
</evidence>
<dbReference type="InterPro" id="IPR008927">
    <property type="entry name" value="6-PGluconate_DH-like_C_sf"/>
</dbReference>
<dbReference type="PANTHER" id="PTHR43060">
    <property type="entry name" value="3-HYDROXYISOBUTYRATE DEHYDROGENASE-LIKE 1, MITOCHONDRIAL-RELATED"/>
    <property type="match status" value="1"/>
</dbReference>
<organism evidence="5 6">
    <name type="scientific">Modicisalibacter tunisiensis</name>
    <dbReference type="NCBI Taxonomy" id="390637"/>
    <lineage>
        <taxon>Bacteria</taxon>
        <taxon>Pseudomonadati</taxon>
        <taxon>Pseudomonadota</taxon>
        <taxon>Gammaproteobacteria</taxon>
        <taxon>Oceanospirillales</taxon>
        <taxon>Halomonadaceae</taxon>
        <taxon>Modicisalibacter</taxon>
    </lineage>
</organism>
<evidence type="ECO:0000313" key="6">
    <source>
        <dbReference type="Proteomes" id="UP001319883"/>
    </source>
</evidence>
<dbReference type="SUPFAM" id="SSF51735">
    <property type="entry name" value="NAD(P)-binding Rossmann-fold domains"/>
    <property type="match status" value="1"/>
</dbReference>
<name>A0ABS7X143_9GAMM</name>
<evidence type="ECO:0000256" key="2">
    <source>
        <dbReference type="ARBA" id="ARBA00023027"/>
    </source>
</evidence>
<protein>
    <submittedName>
        <fullName evidence="5">NAD(P)-dependent oxidoreductase</fullName>
    </submittedName>
</protein>
<dbReference type="Gene3D" id="3.40.50.720">
    <property type="entry name" value="NAD(P)-binding Rossmann-like Domain"/>
    <property type="match status" value="1"/>
</dbReference>
<dbReference type="InterPro" id="IPR029154">
    <property type="entry name" value="HIBADH-like_NADP-bd"/>
</dbReference>
<evidence type="ECO:0000259" key="3">
    <source>
        <dbReference type="Pfam" id="PF03446"/>
    </source>
</evidence>
<feature type="domain" description="6-phosphogluconate dehydrogenase NADP-binding" evidence="3">
    <location>
        <begin position="6"/>
        <end position="165"/>
    </location>
</feature>